<dbReference type="AlphaFoldDB" id="A0A1I6AVE4"/>
<dbReference type="EMBL" id="FOWC01000021">
    <property type="protein sequence ID" value="SFQ72457.1"/>
    <property type="molecule type" value="Genomic_DNA"/>
</dbReference>
<proteinExistence type="predicted"/>
<dbReference type="Proteomes" id="UP000199137">
    <property type="component" value="Unassembled WGS sequence"/>
</dbReference>
<organism evidence="1 2">
    <name type="scientific">Amycolatopsis rubida</name>
    <dbReference type="NCBI Taxonomy" id="112413"/>
    <lineage>
        <taxon>Bacteria</taxon>
        <taxon>Bacillati</taxon>
        <taxon>Actinomycetota</taxon>
        <taxon>Actinomycetes</taxon>
        <taxon>Pseudonocardiales</taxon>
        <taxon>Pseudonocardiaceae</taxon>
        <taxon>Amycolatopsis</taxon>
    </lineage>
</organism>
<evidence type="ECO:0000313" key="1">
    <source>
        <dbReference type="EMBL" id="SFQ72457.1"/>
    </source>
</evidence>
<evidence type="ECO:0000313" key="2">
    <source>
        <dbReference type="Proteomes" id="UP000199137"/>
    </source>
</evidence>
<reference evidence="1 2" key="1">
    <citation type="submission" date="2016-10" db="EMBL/GenBank/DDBJ databases">
        <authorList>
            <person name="de Groot N.N."/>
        </authorList>
    </citation>
    <scope>NUCLEOTIDE SEQUENCE [LARGE SCALE GENOMIC DNA]</scope>
    <source>
        <strain evidence="1 2">DSM 44637</strain>
    </source>
</reference>
<dbReference type="OrthoDB" id="3696497at2"/>
<name>A0A1I6AVE4_9PSEU</name>
<accession>A0A1I6AVE4</accession>
<gene>
    <name evidence="1" type="ORF">SAMN05421854_1219</name>
</gene>
<dbReference type="RefSeq" id="WP_143132628.1">
    <property type="nucleotide sequence ID" value="NZ_FOWC01000021.1"/>
</dbReference>
<protein>
    <submittedName>
        <fullName evidence="1">Uncharacterized protein</fullName>
    </submittedName>
</protein>
<sequence>MPSDVIQARSSLSAGDIARVFQNALGGRRVVFGKIDQDDDPFADVLRQPVFSAVASHDKNIGSWAVQIYVYDEDDSRLVEVHAVYHSGFSRAMGGTKNTYSKAASVKNARAVVEALRDSDPSAALV</sequence>